<dbReference type="InterPro" id="IPR014757">
    <property type="entry name" value="Tscrpt_reg_IclR_C"/>
</dbReference>
<dbReference type="AlphaFoldDB" id="A0A4Q7M4P9"/>
<dbReference type="Pfam" id="PF01614">
    <property type="entry name" value="IclR_C"/>
    <property type="match status" value="1"/>
</dbReference>
<organism evidence="6 7">
    <name type="scientific">Xylanimonas ulmi</name>
    <dbReference type="NCBI Taxonomy" id="228973"/>
    <lineage>
        <taxon>Bacteria</taxon>
        <taxon>Bacillati</taxon>
        <taxon>Actinomycetota</taxon>
        <taxon>Actinomycetes</taxon>
        <taxon>Micrococcales</taxon>
        <taxon>Promicromonosporaceae</taxon>
        <taxon>Xylanimonas</taxon>
    </lineage>
</organism>
<dbReference type="Gene3D" id="1.10.10.10">
    <property type="entry name" value="Winged helix-like DNA-binding domain superfamily/Winged helix DNA-binding domain"/>
    <property type="match status" value="1"/>
</dbReference>
<dbReference type="PANTHER" id="PTHR30136:SF24">
    <property type="entry name" value="HTH-TYPE TRANSCRIPTIONAL REPRESSOR ALLR"/>
    <property type="match status" value="1"/>
</dbReference>
<evidence type="ECO:0000259" key="5">
    <source>
        <dbReference type="PROSITE" id="PS51078"/>
    </source>
</evidence>
<reference evidence="6 7" key="1">
    <citation type="submission" date="2019-02" db="EMBL/GenBank/DDBJ databases">
        <title>Sequencing the genomes of 1000 actinobacteria strains.</title>
        <authorList>
            <person name="Klenk H.-P."/>
        </authorList>
    </citation>
    <scope>NUCLEOTIDE SEQUENCE [LARGE SCALE GENOMIC DNA]</scope>
    <source>
        <strain evidence="6 7">DSM 16932</strain>
    </source>
</reference>
<evidence type="ECO:0000256" key="3">
    <source>
        <dbReference type="ARBA" id="ARBA00023163"/>
    </source>
</evidence>
<dbReference type="GO" id="GO:0045892">
    <property type="term" value="P:negative regulation of DNA-templated transcription"/>
    <property type="evidence" value="ECO:0007669"/>
    <property type="project" value="TreeGrafter"/>
</dbReference>
<dbReference type="GO" id="GO:0003700">
    <property type="term" value="F:DNA-binding transcription factor activity"/>
    <property type="evidence" value="ECO:0007669"/>
    <property type="project" value="TreeGrafter"/>
</dbReference>
<dbReference type="SMART" id="SM00346">
    <property type="entry name" value="HTH_ICLR"/>
    <property type="match status" value="1"/>
</dbReference>
<dbReference type="OrthoDB" id="4068713at2"/>
<comment type="caution">
    <text evidence="6">The sequence shown here is derived from an EMBL/GenBank/DDBJ whole genome shotgun (WGS) entry which is preliminary data.</text>
</comment>
<evidence type="ECO:0000313" key="7">
    <source>
        <dbReference type="Proteomes" id="UP000293852"/>
    </source>
</evidence>
<dbReference type="InterPro" id="IPR029016">
    <property type="entry name" value="GAF-like_dom_sf"/>
</dbReference>
<dbReference type="PROSITE" id="PS51078">
    <property type="entry name" value="ICLR_ED"/>
    <property type="match status" value="1"/>
</dbReference>
<evidence type="ECO:0000256" key="1">
    <source>
        <dbReference type="ARBA" id="ARBA00023015"/>
    </source>
</evidence>
<evidence type="ECO:0000259" key="4">
    <source>
        <dbReference type="PROSITE" id="PS51077"/>
    </source>
</evidence>
<keyword evidence="1" id="KW-0805">Transcription regulation</keyword>
<feature type="domain" description="IclR-ED" evidence="5">
    <location>
        <begin position="70"/>
        <end position="248"/>
    </location>
</feature>
<accession>A0A4Q7M4P9</accession>
<dbReference type="GO" id="GO:0003677">
    <property type="term" value="F:DNA binding"/>
    <property type="evidence" value="ECO:0007669"/>
    <property type="project" value="UniProtKB-KW"/>
</dbReference>
<dbReference type="RefSeq" id="WP_130415750.1">
    <property type="nucleotide sequence ID" value="NZ_SGWX01000001.1"/>
</dbReference>
<keyword evidence="2" id="KW-0238">DNA-binding</keyword>
<dbReference type="Gene3D" id="3.30.450.40">
    <property type="match status" value="1"/>
</dbReference>
<evidence type="ECO:0000256" key="2">
    <source>
        <dbReference type="ARBA" id="ARBA00023125"/>
    </source>
</evidence>
<dbReference type="PANTHER" id="PTHR30136">
    <property type="entry name" value="HELIX-TURN-HELIX TRANSCRIPTIONAL REGULATOR, ICLR FAMILY"/>
    <property type="match status" value="1"/>
</dbReference>
<dbReference type="PROSITE" id="PS51077">
    <property type="entry name" value="HTH_ICLR"/>
    <property type="match status" value="1"/>
</dbReference>
<dbReference type="InterPro" id="IPR036390">
    <property type="entry name" value="WH_DNA-bd_sf"/>
</dbReference>
<dbReference type="SUPFAM" id="SSF55781">
    <property type="entry name" value="GAF domain-like"/>
    <property type="match status" value="1"/>
</dbReference>
<dbReference type="Proteomes" id="UP000293852">
    <property type="component" value="Unassembled WGS sequence"/>
</dbReference>
<keyword evidence="3" id="KW-0804">Transcription</keyword>
<sequence>MARSPSGDSMVARIVRVLEAFDAGAVSLTTQELAERARLPRSTASRLVGQLVTFGLLHRDGSRRIRVGVRMWELAARASPALALREVAMPFMEDLQTVIGQHTQLGVRDGREVLFVERLSARGAVINITRVAGRLPLHASSAGLVLLANGPTAVQEAVLAAPLRAYTDATVTDPAALRRMLAQVRHQDYALTAGFIDPAATGVAVPVRDPRGRVVAALAVVVPNDDEARASVGVLRTAARGLGRALGGRVTID</sequence>
<dbReference type="InterPro" id="IPR036388">
    <property type="entry name" value="WH-like_DNA-bd_sf"/>
</dbReference>
<keyword evidence="7" id="KW-1185">Reference proteome</keyword>
<protein>
    <submittedName>
        <fullName evidence="6">IclR family transcriptional regulator</fullName>
    </submittedName>
</protein>
<dbReference type="InterPro" id="IPR005471">
    <property type="entry name" value="Tscrpt_reg_IclR_N"/>
</dbReference>
<feature type="domain" description="HTH iclR-type" evidence="4">
    <location>
        <begin position="8"/>
        <end position="69"/>
    </location>
</feature>
<dbReference type="InterPro" id="IPR050707">
    <property type="entry name" value="HTH_MetabolicPath_Reg"/>
</dbReference>
<dbReference type="SUPFAM" id="SSF46785">
    <property type="entry name" value="Winged helix' DNA-binding domain"/>
    <property type="match status" value="1"/>
</dbReference>
<evidence type="ECO:0000313" key="6">
    <source>
        <dbReference type="EMBL" id="RZS62361.1"/>
    </source>
</evidence>
<name>A0A4Q7M4P9_9MICO</name>
<dbReference type="EMBL" id="SGWX01000001">
    <property type="protein sequence ID" value="RZS62361.1"/>
    <property type="molecule type" value="Genomic_DNA"/>
</dbReference>
<dbReference type="Pfam" id="PF09339">
    <property type="entry name" value="HTH_IclR"/>
    <property type="match status" value="1"/>
</dbReference>
<proteinExistence type="predicted"/>
<gene>
    <name evidence="6" type="ORF">EV386_2693</name>
</gene>